<dbReference type="OMA" id="KHRYYRT"/>
<dbReference type="GO" id="GO:0006355">
    <property type="term" value="P:regulation of DNA-templated transcription"/>
    <property type="evidence" value="ECO:0007669"/>
    <property type="project" value="InterPro"/>
</dbReference>
<protein>
    <submittedName>
        <fullName evidence="2">Uncharacterized protein</fullName>
    </submittedName>
</protein>
<dbReference type="Proteomes" id="UP000243459">
    <property type="component" value="Chromosome 3"/>
</dbReference>
<proteinExistence type="predicted"/>
<organism evidence="2 3">
    <name type="scientific">Asparagus officinalis</name>
    <name type="common">Garden asparagus</name>
    <dbReference type="NCBI Taxonomy" id="4686"/>
    <lineage>
        <taxon>Eukaryota</taxon>
        <taxon>Viridiplantae</taxon>
        <taxon>Streptophyta</taxon>
        <taxon>Embryophyta</taxon>
        <taxon>Tracheophyta</taxon>
        <taxon>Spermatophyta</taxon>
        <taxon>Magnoliopsida</taxon>
        <taxon>Liliopsida</taxon>
        <taxon>Asparagales</taxon>
        <taxon>Asparagaceae</taxon>
        <taxon>Asparagoideae</taxon>
        <taxon>Asparagus</taxon>
    </lineage>
</organism>
<name>A0A5P1FBC9_ASPOF</name>
<sequence length="178" mass="20974">MKPVFDAVKGSLRRELTFDQLYNKFRTLKHRYYRTVQSGVGPTEFDRAFFDLSVRAWGEKKPREAEPKVENRDDGDQQVEEEEQEEGEEEEKENYDDYDPGDSFKYLTDQMTKYFKREGLSLAMLELGLKHMDRSKAAALEKKWREHFQEELKIEAEYCDLKRELLDALVAGQKGANS</sequence>
<dbReference type="EMBL" id="CM007383">
    <property type="protein sequence ID" value="ONK75676.1"/>
    <property type="molecule type" value="Genomic_DNA"/>
</dbReference>
<feature type="compositionally biased region" description="Acidic residues" evidence="1">
    <location>
        <begin position="76"/>
        <end position="100"/>
    </location>
</feature>
<feature type="region of interest" description="Disordered" evidence="1">
    <location>
        <begin position="61"/>
        <end position="102"/>
    </location>
</feature>
<dbReference type="OrthoDB" id="661680at2759"/>
<dbReference type="GO" id="GO:0005634">
    <property type="term" value="C:nucleus"/>
    <property type="evidence" value="ECO:0007669"/>
    <property type="project" value="TreeGrafter"/>
</dbReference>
<reference evidence="3" key="1">
    <citation type="journal article" date="2017" name="Nat. Commun.">
        <title>The asparagus genome sheds light on the origin and evolution of a young Y chromosome.</title>
        <authorList>
            <person name="Harkess A."/>
            <person name="Zhou J."/>
            <person name="Xu C."/>
            <person name="Bowers J.E."/>
            <person name="Van der Hulst R."/>
            <person name="Ayyampalayam S."/>
            <person name="Mercati F."/>
            <person name="Riccardi P."/>
            <person name="McKain M.R."/>
            <person name="Kakrana A."/>
            <person name="Tang H."/>
            <person name="Ray J."/>
            <person name="Groenendijk J."/>
            <person name="Arikit S."/>
            <person name="Mathioni S.M."/>
            <person name="Nakano M."/>
            <person name="Shan H."/>
            <person name="Telgmann-Rauber A."/>
            <person name="Kanno A."/>
            <person name="Yue Z."/>
            <person name="Chen H."/>
            <person name="Li W."/>
            <person name="Chen Y."/>
            <person name="Xu X."/>
            <person name="Zhang Y."/>
            <person name="Luo S."/>
            <person name="Chen H."/>
            <person name="Gao J."/>
            <person name="Mao Z."/>
            <person name="Pires J.C."/>
            <person name="Luo M."/>
            <person name="Kudrna D."/>
            <person name="Wing R.A."/>
            <person name="Meyers B.C."/>
            <person name="Yi K."/>
            <person name="Kong H."/>
            <person name="Lavrijsen P."/>
            <person name="Sunseri F."/>
            <person name="Falavigna A."/>
            <person name="Ye Y."/>
            <person name="Leebens-Mack J.H."/>
            <person name="Chen G."/>
        </authorList>
    </citation>
    <scope>NUCLEOTIDE SEQUENCE [LARGE SCALE GENOMIC DNA]</scope>
    <source>
        <strain evidence="3">cv. DH0086</strain>
    </source>
</reference>
<dbReference type="PANTHER" id="PTHR31662:SF28">
    <property type="entry name" value="MYB_SANT-LIKE DOMAIN-CONTAINING PROTEIN"/>
    <property type="match status" value="1"/>
</dbReference>
<evidence type="ECO:0000256" key="1">
    <source>
        <dbReference type="SAM" id="MobiDB-lite"/>
    </source>
</evidence>
<dbReference type="PANTHER" id="PTHR31662">
    <property type="entry name" value="BNAANNG10740D PROTEIN-RELATED"/>
    <property type="match status" value="1"/>
</dbReference>
<gene>
    <name evidence="2" type="ORF">A4U43_C03F19380</name>
</gene>
<dbReference type="AlphaFoldDB" id="A0A5P1FBC9"/>
<keyword evidence="3" id="KW-1185">Reference proteome</keyword>
<evidence type="ECO:0000313" key="2">
    <source>
        <dbReference type="EMBL" id="ONK75676.1"/>
    </source>
</evidence>
<accession>A0A5P1FBC9</accession>
<dbReference type="Gramene" id="ONK75676">
    <property type="protein sequence ID" value="ONK75676"/>
    <property type="gene ID" value="A4U43_C03F19380"/>
</dbReference>
<feature type="compositionally biased region" description="Basic and acidic residues" evidence="1">
    <location>
        <begin position="61"/>
        <end position="75"/>
    </location>
</feature>
<evidence type="ECO:0000313" key="3">
    <source>
        <dbReference type="Proteomes" id="UP000243459"/>
    </source>
</evidence>
<dbReference type="InterPro" id="IPR007592">
    <property type="entry name" value="GEBP"/>
</dbReference>